<dbReference type="PANTHER" id="PTHR41521">
    <property type="match status" value="1"/>
</dbReference>
<dbReference type="AlphaFoldDB" id="A0A1G4SMP3"/>
<dbReference type="InterPro" id="IPR011008">
    <property type="entry name" value="Dimeric_a/b-barrel"/>
</dbReference>
<feature type="domain" description="DUF1330" evidence="1">
    <location>
        <begin position="114"/>
        <end position="206"/>
    </location>
</feature>
<keyword evidence="3" id="KW-1185">Reference proteome</keyword>
<dbReference type="STRING" id="177413.SAMN05660859_2337"/>
<evidence type="ECO:0000313" key="3">
    <source>
        <dbReference type="Proteomes" id="UP000198889"/>
    </source>
</evidence>
<accession>A0A1G4SMP3</accession>
<dbReference type="EMBL" id="FMTP01000003">
    <property type="protein sequence ID" value="SCW70423.1"/>
    <property type="molecule type" value="Genomic_DNA"/>
</dbReference>
<evidence type="ECO:0000259" key="1">
    <source>
        <dbReference type="Pfam" id="PF07045"/>
    </source>
</evidence>
<evidence type="ECO:0000313" key="2">
    <source>
        <dbReference type="EMBL" id="SCW70423.1"/>
    </source>
</evidence>
<name>A0A1G4SMP3_9HYPH</name>
<proteinExistence type="predicted"/>
<organism evidence="2 3">
    <name type="scientific">Ancylobacter rudongensis</name>
    <dbReference type="NCBI Taxonomy" id="177413"/>
    <lineage>
        <taxon>Bacteria</taxon>
        <taxon>Pseudomonadati</taxon>
        <taxon>Pseudomonadota</taxon>
        <taxon>Alphaproteobacteria</taxon>
        <taxon>Hyphomicrobiales</taxon>
        <taxon>Xanthobacteraceae</taxon>
        <taxon>Ancylobacter</taxon>
    </lineage>
</organism>
<dbReference type="PANTHER" id="PTHR41521:SF4">
    <property type="entry name" value="BLR0684 PROTEIN"/>
    <property type="match status" value="1"/>
</dbReference>
<dbReference type="Gene3D" id="3.30.70.100">
    <property type="match status" value="2"/>
</dbReference>
<dbReference type="Proteomes" id="UP000198889">
    <property type="component" value="Unassembled WGS sequence"/>
</dbReference>
<protein>
    <submittedName>
        <fullName evidence="2">Uncharacterized conserved protein, DUF1330 family</fullName>
    </submittedName>
</protein>
<dbReference type="SUPFAM" id="SSF54909">
    <property type="entry name" value="Dimeric alpha+beta barrel"/>
    <property type="match status" value="2"/>
</dbReference>
<feature type="domain" description="DUF1330" evidence="1">
    <location>
        <begin position="3"/>
        <end position="95"/>
    </location>
</feature>
<reference evidence="3" key="1">
    <citation type="submission" date="2016-10" db="EMBL/GenBank/DDBJ databases">
        <authorList>
            <person name="Varghese N."/>
            <person name="Submissions S."/>
        </authorList>
    </citation>
    <scope>NUCLEOTIDE SEQUENCE [LARGE SCALE GENOMIC DNA]</scope>
    <source>
        <strain evidence="3">CGMCC 1.1761</strain>
    </source>
</reference>
<gene>
    <name evidence="2" type="ORF">SAMN05660859_2337</name>
</gene>
<dbReference type="InterPro" id="IPR010753">
    <property type="entry name" value="DUF1330"/>
</dbReference>
<dbReference type="Pfam" id="PF07045">
    <property type="entry name" value="DUF1330"/>
    <property type="match status" value="2"/>
</dbReference>
<sequence length="206" mass="22246">MAKGYWISRLDVHDTDGYKPYLQGAEPAIAAFGGRFLVRGGTPEALEGTARSRNVVVEFKDYDTALACFHSPEYQAAYTHRVASSEGEHLIIEGYEGDQPASGTISGPAAGPGTGYWVMRIDVHDMETYKSYVAADAIAIAKYEGWFVVRGGRHEGVHGAARSRNVLVAFKDLKTALACYHSPEYQAALAFRSKAAVAEVIAIVGV</sequence>